<accession>A0ABP9JZK5</accession>
<evidence type="ECO:0000313" key="1">
    <source>
        <dbReference type="EMBL" id="GAA5048069.1"/>
    </source>
</evidence>
<organism evidence="1 2">
    <name type="scientific">Erythrobacter westpacificensis</name>
    <dbReference type="NCBI Taxonomy" id="1055231"/>
    <lineage>
        <taxon>Bacteria</taxon>
        <taxon>Pseudomonadati</taxon>
        <taxon>Pseudomonadota</taxon>
        <taxon>Alphaproteobacteria</taxon>
        <taxon>Sphingomonadales</taxon>
        <taxon>Erythrobacteraceae</taxon>
        <taxon>Erythrobacter/Porphyrobacter group</taxon>
        <taxon>Erythrobacter</taxon>
    </lineage>
</organism>
<sequence>MLGGRELRNPDREDFGALVGWTTMRKGGLITLRVQCVDKPPPHAKGDVQPHFYVLTDQQAVQLGHTLFKAAGQTAPDNKGRGLFARLFG</sequence>
<dbReference type="Proteomes" id="UP001500518">
    <property type="component" value="Unassembled WGS sequence"/>
</dbReference>
<gene>
    <name evidence="1" type="ORF">GCM10023208_04900</name>
</gene>
<name>A0ABP9JZK5_9SPHN</name>
<dbReference type="EMBL" id="BAABHV010000005">
    <property type="protein sequence ID" value="GAA5048069.1"/>
    <property type="molecule type" value="Genomic_DNA"/>
</dbReference>
<evidence type="ECO:0000313" key="2">
    <source>
        <dbReference type="Proteomes" id="UP001500518"/>
    </source>
</evidence>
<comment type="caution">
    <text evidence="1">The sequence shown here is derived from an EMBL/GenBank/DDBJ whole genome shotgun (WGS) entry which is preliminary data.</text>
</comment>
<protein>
    <submittedName>
        <fullName evidence="1">Uncharacterized protein</fullName>
    </submittedName>
</protein>
<proteinExistence type="predicted"/>
<reference evidence="2" key="1">
    <citation type="journal article" date="2019" name="Int. J. Syst. Evol. Microbiol.">
        <title>The Global Catalogue of Microorganisms (GCM) 10K type strain sequencing project: providing services to taxonomists for standard genome sequencing and annotation.</title>
        <authorList>
            <consortium name="The Broad Institute Genomics Platform"/>
            <consortium name="The Broad Institute Genome Sequencing Center for Infectious Disease"/>
            <person name="Wu L."/>
            <person name="Ma J."/>
        </authorList>
    </citation>
    <scope>NUCLEOTIDE SEQUENCE [LARGE SCALE GENOMIC DNA]</scope>
    <source>
        <strain evidence="2">JCM 18014</strain>
    </source>
</reference>
<keyword evidence="2" id="KW-1185">Reference proteome</keyword>